<feature type="domain" description="PHP" evidence="9">
    <location>
        <begin position="15"/>
        <end position="216"/>
    </location>
</feature>
<evidence type="ECO:0000256" key="8">
    <source>
        <dbReference type="RuleBase" id="RU366003"/>
    </source>
</evidence>
<evidence type="ECO:0000256" key="3">
    <source>
        <dbReference type="ARBA" id="ARBA00013085"/>
    </source>
</evidence>
<dbReference type="Proteomes" id="UP000297149">
    <property type="component" value="Chromosome"/>
</dbReference>
<dbReference type="Gene3D" id="3.20.20.140">
    <property type="entry name" value="Metal-dependent hydrolases"/>
    <property type="match status" value="1"/>
</dbReference>
<dbReference type="PANTHER" id="PTHR21039">
    <property type="entry name" value="HISTIDINOL PHOSPHATASE-RELATED"/>
    <property type="match status" value="1"/>
</dbReference>
<dbReference type="EC" id="3.1.3.15" evidence="3 8"/>
<dbReference type="InterPro" id="IPR016195">
    <property type="entry name" value="Pol/histidinol_Pase-like"/>
</dbReference>
<dbReference type="GO" id="GO:0000105">
    <property type="term" value="P:L-histidine biosynthetic process"/>
    <property type="evidence" value="ECO:0007669"/>
    <property type="project" value="UniProtKB-UniRule"/>
</dbReference>
<dbReference type="KEGG" id="ddb:E7747_13115"/>
<dbReference type="SUPFAM" id="SSF89550">
    <property type="entry name" value="PHP domain-like"/>
    <property type="match status" value="1"/>
</dbReference>
<accession>A0A4P7W5G3</accession>
<dbReference type="EMBL" id="CP039396">
    <property type="protein sequence ID" value="QCD43132.1"/>
    <property type="molecule type" value="Genomic_DNA"/>
</dbReference>
<dbReference type="RefSeq" id="WP_136416440.1">
    <property type="nucleotide sequence ID" value="NZ_CP039396.1"/>
</dbReference>
<organism evidence="10 11">
    <name type="scientific">Duncaniella dubosii</name>
    <dbReference type="NCBI Taxonomy" id="2518971"/>
    <lineage>
        <taxon>Bacteria</taxon>
        <taxon>Pseudomonadati</taxon>
        <taxon>Bacteroidota</taxon>
        <taxon>Bacteroidia</taxon>
        <taxon>Bacteroidales</taxon>
        <taxon>Muribaculaceae</taxon>
        <taxon>Duncaniella</taxon>
    </lineage>
</organism>
<comment type="pathway">
    <text evidence="1 8">Amino-acid biosynthesis; L-histidine biosynthesis; L-histidine from 5-phospho-alpha-D-ribose 1-diphosphate: step 8/9.</text>
</comment>
<dbReference type="PANTHER" id="PTHR21039:SF0">
    <property type="entry name" value="HISTIDINOL-PHOSPHATASE"/>
    <property type="match status" value="1"/>
</dbReference>
<dbReference type="InterPro" id="IPR010140">
    <property type="entry name" value="Histidinol_P_phosphatase_HisJ"/>
</dbReference>
<evidence type="ECO:0000259" key="9">
    <source>
        <dbReference type="Pfam" id="PF02811"/>
    </source>
</evidence>
<sequence length="280" mass="31943">MNIKDIVGSTRAYNLHSHTQFCDGRADMARFVDAAIETGIKHLGFTPHSPIPIESPCNMKKEDVDDYICEFLRLKEEHKGKIELYMSMEIDYLGDCWNAANKYFSELPLDYRLSSIHFIPTQDGLLVDVDGSSKNFIEKMHRYFHDDIKYVVDTFYERTINMILLGGFDMIGHFDKIGLNASAYHPGIEEESWYKKHLDDTIEAIVASNVVVEVNTKAWEAPVGSDEKTIGTYKPRLFPSASTIRRLHNAGVTFAVNSDVHYPERILVGRDPAFRIIDSI</sequence>
<evidence type="ECO:0000313" key="11">
    <source>
        <dbReference type="Proteomes" id="UP000297149"/>
    </source>
</evidence>
<keyword evidence="11" id="KW-1185">Reference proteome</keyword>
<evidence type="ECO:0000256" key="6">
    <source>
        <dbReference type="ARBA" id="ARBA00023102"/>
    </source>
</evidence>
<evidence type="ECO:0000256" key="1">
    <source>
        <dbReference type="ARBA" id="ARBA00004970"/>
    </source>
</evidence>
<reference evidence="11" key="1">
    <citation type="submission" date="2019-02" db="EMBL/GenBank/DDBJ databases">
        <title>Isolation and identification of novel species under the genus Muribaculum.</title>
        <authorList>
            <person name="Miyake S."/>
            <person name="Ding Y."/>
            <person name="Low A."/>
            <person name="Soh M."/>
            <person name="Seedorf H."/>
        </authorList>
    </citation>
    <scope>NUCLEOTIDE SEQUENCE [LARGE SCALE GENOMIC DNA]</scope>
    <source>
        <strain evidence="11">H5</strain>
    </source>
</reference>
<dbReference type="InterPro" id="IPR004013">
    <property type="entry name" value="PHP_dom"/>
</dbReference>
<comment type="similarity">
    <text evidence="2 8">Belongs to the PHP hydrolase family. HisK subfamily.</text>
</comment>
<evidence type="ECO:0000256" key="2">
    <source>
        <dbReference type="ARBA" id="ARBA00009152"/>
    </source>
</evidence>
<dbReference type="GO" id="GO:0005737">
    <property type="term" value="C:cytoplasm"/>
    <property type="evidence" value="ECO:0007669"/>
    <property type="project" value="TreeGrafter"/>
</dbReference>
<evidence type="ECO:0000256" key="7">
    <source>
        <dbReference type="ARBA" id="ARBA00049158"/>
    </source>
</evidence>
<dbReference type="Pfam" id="PF02811">
    <property type="entry name" value="PHP"/>
    <property type="match status" value="1"/>
</dbReference>
<comment type="catalytic activity">
    <reaction evidence="7 8">
        <text>L-histidinol phosphate + H2O = L-histidinol + phosphate</text>
        <dbReference type="Rhea" id="RHEA:14465"/>
        <dbReference type="ChEBI" id="CHEBI:15377"/>
        <dbReference type="ChEBI" id="CHEBI:43474"/>
        <dbReference type="ChEBI" id="CHEBI:57699"/>
        <dbReference type="ChEBI" id="CHEBI:57980"/>
        <dbReference type="EC" id="3.1.3.15"/>
    </reaction>
</comment>
<keyword evidence="5 8" id="KW-0378">Hydrolase</keyword>
<evidence type="ECO:0000313" key="10">
    <source>
        <dbReference type="EMBL" id="QCD43132.1"/>
    </source>
</evidence>
<name>A0A4P7W5G3_9BACT</name>
<dbReference type="GO" id="GO:0004401">
    <property type="term" value="F:histidinol-phosphatase activity"/>
    <property type="evidence" value="ECO:0007669"/>
    <property type="project" value="UniProtKB-UniRule"/>
</dbReference>
<gene>
    <name evidence="10" type="ORF">E7747_13115</name>
</gene>
<evidence type="ECO:0000256" key="5">
    <source>
        <dbReference type="ARBA" id="ARBA00022801"/>
    </source>
</evidence>
<keyword evidence="4 8" id="KW-0028">Amino-acid biosynthesis</keyword>
<proteinExistence type="inferred from homology"/>
<evidence type="ECO:0000256" key="4">
    <source>
        <dbReference type="ARBA" id="ARBA00022605"/>
    </source>
</evidence>
<dbReference type="AlphaFoldDB" id="A0A4P7W5G3"/>
<dbReference type="UniPathway" id="UPA00031">
    <property type="reaction ID" value="UER00013"/>
</dbReference>
<dbReference type="CDD" id="cd12110">
    <property type="entry name" value="PHP_HisPPase_Hisj_like"/>
    <property type="match status" value="1"/>
</dbReference>
<keyword evidence="6 8" id="KW-0368">Histidine biosynthesis</keyword>
<dbReference type="NCBIfam" id="TIGR01856">
    <property type="entry name" value="hisJ_fam"/>
    <property type="match status" value="1"/>
</dbReference>
<protein>
    <recommendedName>
        <fullName evidence="3 8">Histidinol-phosphatase</fullName>
        <shortName evidence="8">HolPase</shortName>
        <ecNumber evidence="3 8">3.1.3.15</ecNumber>
    </recommendedName>
</protein>